<dbReference type="InterPro" id="IPR031982">
    <property type="entry name" value="PilE-like"/>
</dbReference>
<evidence type="ECO:0000313" key="4">
    <source>
        <dbReference type="Proteomes" id="UP001156627"/>
    </source>
</evidence>
<feature type="transmembrane region" description="Helical" evidence="2">
    <location>
        <begin position="21"/>
        <end position="42"/>
    </location>
</feature>
<proteinExistence type="predicted"/>
<keyword evidence="1" id="KW-0488">Methylation</keyword>
<sequence>MPATLEKFMRETVMNNARSERGFTFVELMVVAVIVTILAMIATNAYDNYVARGKVQAAKADLTALASKLEDELQRNLVYTPHNNITTDAIRHAYKGWTPSQYRDFTYTLQSTPTTYTLKAQGINGKLSTCVLELNESTIGYISGCGAMTEW</sequence>
<dbReference type="InterPro" id="IPR045584">
    <property type="entry name" value="Pilin-like"/>
</dbReference>
<dbReference type="PRINTS" id="PR00813">
    <property type="entry name" value="BCTERIALGSPG"/>
</dbReference>
<name>A0ABQ5X9H0_9GAMM</name>
<evidence type="ECO:0000313" key="3">
    <source>
        <dbReference type="EMBL" id="GLQ87304.1"/>
    </source>
</evidence>
<evidence type="ECO:0000256" key="1">
    <source>
        <dbReference type="ARBA" id="ARBA00022481"/>
    </source>
</evidence>
<dbReference type="Pfam" id="PF07963">
    <property type="entry name" value="N_methyl"/>
    <property type="match status" value="1"/>
</dbReference>
<comment type="caution">
    <text evidence="3">The sequence shown here is derived from an EMBL/GenBank/DDBJ whole genome shotgun (WGS) entry which is preliminary data.</text>
</comment>
<dbReference type="EMBL" id="BSOA01000003">
    <property type="protein sequence ID" value="GLQ87304.1"/>
    <property type="molecule type" value="Genomic_DNA"/>
</dbReference>
<dbReference type="NCBIfam" id="TIGR02532">
    <property type="entry name" value="IV_pilin_GFxxxE"/>
    <property type="match status" value="1"/>
</dbReference>
<evidence type="ECO:0008006" key="5">
    <source>
        <dbReference type="Google" id="ProtNLM"/>
    </source>
</evidence>
<evidence type="ECO:0000256" key="2">
    <source>
        <dbReference type="SAM" id="Phobius"/>
    </source>
</evidence>
<dbReference type="SUPFAM" id="SSF54523">
    <property type="entry name" value="Pili subunits"/>
    <property type="match status" value="1"/>
</dbReference>
<keyword evidence="2" id="KW-0472">Membrane</keyword>
<protein>
    <recommendedName>
        <fullName evidence="5">Type IV pilus assembly protein PilE</fullName>
    </recommendedName>
</protein>
<keyword evidence="2" id="KW-1133">Transmembrane helix</keyword>
<keyword evidence="2" id="KW-0812">Transmembrane</keyword>
<dbReference type="Proteomes" id="UP001156627">
    <property type="component" value="Unassembled WGS sequence"/>
</dbReference>
<dbReference type="InterPro" id="IPR012902">
    <property type="entry name" value="N_methyl_site"/>
</dbReference>
<keyword evidence="4" id="KW-1185">Reference proteome</keyword>
<dbReference type="Pfam" id="PF16732">
    <property type="entry name" value="ComP_DUS"/>
    <property type="match status" value="1"/>
</dbReference>
<organism evidence="3 4">
    <name type="scientific">Dyella flagellata</name>
    <dbReference type="NCBI Taxonomy" id="1867833"/>
    <lineage>
        <taxon>Bacteria</taxon>
        <taxon>Pseudomonadati</taxon>
        <taxon>Pseudomonadota</taxon>
        <taxon>Gammaproteobacteria</taxon>
        <taxon>Lysobacterales</taxon>
        <taxon>Rhodanobacteraceae</taxon>
        <taxon>Dyella</taxon>
    </lineage>
</organism>
<dbReference type="InterPro" id="IPR000983">
    <property type="entry name" value="Bac_GSPG_pilin"/>
</dbReference>
<reference evidence="4" key="1">
    <citation type="journal article" date="2019" name="Int. J. Syst. Evol. Microbiol.">
        <title>The Global Catalogue of Microorganisms (GCM) 10K type strain sequencing project: providing services to taxonomists for standard genome sequencing and annotation.</title>
        <authorList>
            <consortium name="The Broad Institute Genomics Platform"/>
            <consortium name="The Broad Institute Genome Sequencing Center for Infectious Disease"/>
            <person name="Wu L."/>
            <person name="Ma J."/>
        </authorList>
    </citation>
    <scope>NUCLEOTIDE SEQUENCE [LARGE SCALE GENOMIC DNA]</scope>
    <source>
        <strain evidence="4">NBRC 111981</strain>
    </source>
</reference>
<dbReference type="Gene3D" id="3.30.700.10">
    <property type="entry name" value="Glycoprotein, Type 4 Pilin"/>
    <property type="match status" value="1"/>
</dbReference>
<accession>A0ABQ5X9H0</accession>
<gene>
    <name evidence="3" type="ORF">GCM10007898_08700</name>
</gene>